<dbReference type="AlphaFoldDB" id="A0AAW9R522"/>
<proteinExistence type="predicted"/>
<evidence type="ECO:0000313" key="3">
    <source>
        <dbReference type="Proteomes" id="UP001364472"/>
    </source>
</evidence>
<sequence>MMGEGAAVAGSKDGSRFGALQRAHLEALGLVPMVRRDAVRPGAPVPAPRAGSETPARAAARGAVDPPAERTIRLCVAGSGAWPAPGPDARLLDDLLASLGLTVAQVQWVSGGAPPEGIPMLAFGVDAARGALRLPALARLRDALEKRIAWPQLRRLRRQLREAVR</sequence>
<comment type="caution">
    <text evidence="2">The sequence shown here is derived from an EMBL/GenBank/DDBJ whole genome shotgun (WGS) entry which is preliminary data.</text>
</comment>
<evidence type="ECO:0000256" key="1">
    <source>
        <dbReference type="SAM" id="MobiDB-lite"/>
    </source>
</evidence>
<dbReference type="Proteomes" id="UP001364472">
    <property type="component" value="Unassembled WGS sequence"/>
</dbReference>
<organism evidence="2 3">
    <name type="scientific">Denitratimonas tolerans</name>
    <dbReference type="NCBI Taxonomy" id="1338420"/>
    <lineage>
        <taxon>Bacteria</taxon>
        <taxon>Pseudomonadati</taxon>
        <taxon>Pseudomonadota</taxon>
        <taxon>Gammaproteobacteria</taxon>
        <taxon>Lysobacterales</taxon>
        <taxon>Lysobacteraceae</taxon>
        <taxon>Denitratimonas</taxon>
    </lineage>
</organism>
<gene>
    <name evidence="2" type="ORF">WB794_06605</name>
</gene>
<accession>A0AAW9R522</accession>
<keyword evidence="3" id="KW-1185">Reference proteome</keyword>
<evidence type="ECO:0000313" key="2">
    <source>
        <dbReference type="EMBL" id="MEJ1249341.1"/>
    </source>
</evidence>
<dbReference type="RefSeq" id="WP_337335057.1">
    <property type="nucleotide sequence ID" value="NZ_JBBDHC010000007.1"/>
</dbReference>
<name>A0AAW9R522_9GAMM</name>
<dbReference type="EMBL" id="JBBDHC010000007">
    <property type="protein sequence ID" value="MEJ1249341.1"/>
    <property type="molecule type" value="Genomic_DNA"/>
</dbReference>
<protein>
    <submittedName>
        <fullName evidence="2">Uncharacterized protein</fullName>
    </submittedName>
</protein>
<reference evidence="2 3" key="1">
    <citation type="journal article" date="2016" name="Antonie Van Leeuwenhoek">
        <title>Denitratimonas tolerans gen. nov., sp. nov., a denitrifying bacterium isolated from a bioreactor for tannery wastewater treatment.</title>
        <authorList>
            <person name="Han S.I."/>
            <person name="Kim J.O."/>
            <person name="Lee Y.R."/>
            <person name="Ekpeghere K.I."/>
            <person name="Koh S.C."/>
            <person name="Whang K.S."/>
        </authorList>
    </citation>
    <scope>NUCLEOTIDE SEQUENCE [LARGE SCALE GENOMIC DNA]</scope>
    <source>
        <strain evidence="2 3">KACC 17565</strain>
    </source>
</reference>
<feature type="region of interest" description="Disordered" evidence="1">
    <location>
        <begin position="41"/>
        <end position="65"/>
    </location>
</feature>